<evidence type="ECO:0000313" key="8">
    <source>
        <dbReference type="EMBL" id="AEL28374.1"/>
    </source>
</evidence>
<gene>
    <name evidence="8" type="ordered locus">Cycma_4688</name>
</gene>
<protein>
    <submittedName>
        <fullName evidence="8">RagB/SusD domain-containing protein</fullName>
    </submittedName>
</protein>
<dbReference type="HOGENOM" id="CLU_015553_1_4_10"/>
<dbReference type="PROSITE" id="PS51257">
    <property type="entry name" value="PROKAR_LIPOPROTEIN"/>
    <property type="match status" value="1"/>
</dbReference>
<evidence type="ECO:0000256" key="1">
    <source>
        <dbReference type="ARBA" id="ARBA00004442"/>
    </source>
</evidence>
<dbReference type="eggNOG" id="COG1395">
    <property type="taxonomic scope" value="Bacteria"/>
</dbReference>
<dbReference type="AlphaFoldDB" id="G0J4D4"/>
<evidence type="ECO:0000259" key="6">
    <source>
        <dbReference type="Pfam" id="PF07980"/>
    </source>
</evidence>
<dbReference type="InterPro" id="IPR011990">
    <property type="entry name" value="TPR-like_helical_dom_sf"/>
</dbReference>
<dbReference type="SUPFAM" id="SSF48452">
    <property type="entry name" value="TPR-like"/>
    <property type="match status" value="1"/>
</dbReference>
<keyword evidence="9" id="KW-1185">Reference proteome</keyword>
<dbReference type="Pfam" id="PF14322">
    <property type="entry name" value="SusD-like_3"/>
    <property type="match status" value="1"/>
</dbReference>
<dbReference type="OrthoDB" id="906516at2"/>
<evidence type="ECO:0000256" key="2">
    <source>
        <dbReference type="ARBA" id="ARBA00006275"/>
    </source>
</evidence>
<organism evidence="8 9">
    <name type="scientific">Cyclobacterium marinum (strain ATCC 25205 / DSM 745 / LMG 13164 / NCIMB 1802)</name>
    <name type="common">Flectobacillus marinus</name>
    <dbReference type="NCBI Taxonomy" id="880070"/>
    <lineage>
        <taxon>Bacteria</taxon>
        <taxon>Pseudomonadati</taxon>
        <taxon>Bacteroidota</taxon>
        <taxon>Cytophagia</taxon>
        <taxon>Cytophagales</taxon>
        <taxon>Cyclobacteriaceae</taxon>
        <taxon>Cyclobacterium</taxon>
    </lineage>
</organism>
<dbReference type="InterPro" id="IPR012944">
    <property type="entry name" value="SusD_RagB_dom"/>
</dbReference>
<proteinExistence type="inferred from homology"/>
<evidence type="ECO:0000313" key="9">
    <source>
        <dbReference type="Proteomes" id="UP000001635"/>
    </source>
</evidence>
<dbReference type="KEGG" id="cmr:Cycma_4688"/>
<dbReference type="Gene3D" id="1.25.40.390">
    <property type="match status" value="1"/>
</dbReference>
<keyword evidence="4" id="KW-0472">Membrane</keyword>
<keyword evidence="5" id="KW-0998">Cell outer membrane</keyword>
<dbReference type="InterPro" id="IPR033985">
    <property type="entry name" value="SusD-like_N"/>
</dbReference>
<accession>G0J4D4</accession>
<dbReference type="GO" id="GO:0009279">
    <property type="term" value="C:cell outer membrane"/>
    <property type="evidence" value="ECO:0007669"/>
    <property type="project" value="UniProtKB-SubCell"/>
</dbReference>
<comment type="subcellular location">
    <subcellularLocation>
        <location evidence="1">Cell outer membrane</location>
    </subcellularLocation>
</comment>
<evidence type="ECO:0000259" key="7">
    <source>
        <dbReference type="Pfam" id="PF14322"/>
    </source>
</evidence>
<evidence type="ECO:0000256" key="4">
    <source>
        <dbReference type="ARBA" id="ARBA00023136"/>
    </source>
</evidence>
<comment type="similarity">
    <text evidence="2">Belongs to the SusD family.</text>
</comment>
<feature type="domain" description="RagB/SusD" evidence="6">
    <location>
        <begin position="374"/>
        <end position="572"/>
    </location>
</feature>
<dbReference type="EMBL" id="CP002955">
    <property type="protein sequence ID" value="AEL28374.1"/>
    <property type="molecule type" value="Genomic_DNA"/>
</dbReference>
<dbReference type="Pfam" id="PF07980">
    <property type="entry name" value="SusD_RagB"/>
    <property type="match status" value="1"/>
</dbReference>
<keyword evidence="3" id="KW-0732">Signal</keyword>
<dbReference type="STRING" id="880070.Cycma_4688"/>
<reference evidence="9" key="1">
    <citation type="submission" date="2011-07" db="EMBL/GenBank/DDBJ databases">
        <title>The complete genome of Cyclobacterium marinum DSM 745.</title>
        <authorList>
            <person name="Lucas S."/>
            <person name="Han J."/>
            <person name="Lapidus A."/>
            <person name="Bruce D."/>
            <person name="Goodwin L."/>
            <person name="Pitluck S."/>
            <person name="Peters L."/>
            <person name="Kyrpides N."/>
            <person name="Mavromatis K."/>
            <person name="Ivanova N."/>
            <person name="Ovchinnikova G."/>
            <person name="Chertkov O."/>
            <person name="Detter J.C."/>
            <person name="Tapia R."/>
            <person name="Han C."/>
            <person name="Land M."/>
            <person name="Hauser L."/>
            <person name="Markowitz V."/>
            <person name="Cheng J.-F."/>
            <person name="Hugenholtz P."/>
            <person name="Woyke T."/>
            <person name="Wu D."/>
            <person name="Tindall B."/>
            <person name="Schuetze A."/>
            <person name="Brambilla E."/>
            <person name="Klenk H.-P."/>
            <person name="Eisen J.A."/>
        </authorList>
    </citation>
    <scope>NUCLEOTIDE SEQUENCE [LARGE SCALE GENOMIC DNA]</scope>
    <source>
        <strain evidence="9">ATCC 25205 / DSM 745 / LMG 13164 / NCIMB 1802</strain>
    </source>
</reference>
<sequence length="586" mass="66447">MNSKNKLVLTLFLLVTILSSCSEEWLEPKPLSFYAPENVYIDEAGFEALMVTMRKDIKSEFYSERGPISNEHAMSDLGVPGAQSNNVVKDFVQVLTPAGDGGSHNFPGKLFNLAYNSIRNANVMVSRIDNVNWETEEIRNRLMASAYFYRAYWYYRLVNSYGDVPFIGEEITGPKLDFFTHSRWTILDKIQEDLEWGVNWLPESAEPGALTKGAGAHLLAKIALANLDFDGAIAAASQVIDGPYELMTTRFGIHASDPSRNIFWDLHRLDNVNDPANTETILSVIDRFEDPVGAKTDGSRLPRVYNPAWWHSRNRDSSGGPGTVADGLQYDTLFRGNGNCRPTPYYLYEIWDYENDMRRSDNNWVEWYEIIYNNPGSPDFGLPINRDNFAVAIDTFQHSYSFPHYKTFVPEQDPAANPSGGNGDQYVFRLAETYLLRAEARFWKGDLAGAAIDLNTIRQRAGALPVTAGEIDIDVIFDERARELFTEEPRHGEMIRASYIMAKQGINGYTLDNFSEKNWFYDRVMRTNVFFQINLKWGQQSYNIAPHNALWPIPETVISENTLGKINQNEGYTGASQNVPPLESIQ</sequence>
<dbReference type="Proteomes" id="UP000001635">
    <property type="component" value="Chromosome"/>
</dbReference>
<feature type="domain" description="SusD-like N-terminal" evidence="7">
    <location>
        <begin position="106"/>
        <end position="224"/>
    </location>
</feature>
<evidence type="ECO:0000256" key="3">
    <source>
        <dbReference type="ARBA" id="ARBA00022729"/>
    </source>
</evidence>
<name>G0J4D4_CYCMS</name>
<evidence type="ECO:0000256" key="5">
    <source>
        <dbReference type="ARBA" id="ARBA00023237"/>
    </source>
</evidence>